<protein>
    <submittedName>
        <fullName evidence="2">Uncharacterized protein</fullName>
    </submittedName>
</protein>
<comment type="caution">
    <text evidence="2">The sequence shown here is derived from an EMBL/GenBank/DDBJ whole genome shotgun (WGS) entry which is preliminary data.</text>
</comment>
<sequence>MKLLQFIICMLLNGAVLGQIYTDPAVAAAQAAHAAVLNNQLGTTNEKLTLIERGQLAITGNLTVVTTLQDKLFNGLSQVSSILTSLANIKEIARIATGIQSDVQDIMDLARDNPAFLVFAEQNATLFQQRAISLALEVNNFALQGGLENLMDAGERSKIIHSIMTDMMILRSYTYGMYRAMYFAKMKGLFKALNPFQGYIEMDLAIMEDIIRKRNVLSR</sequence>
<name>A0A1H3TAP5_9BACT</name>
<evidence type="ECO:0000256" key="1">
    <source>
        <dbReference type="SAM" id="SignalP"/>
    </source>
</evidence>
<gene>
    <name evidence="2" type="ORF">SAMN05444412_11645</name>
</gene>
<feature type="chain" id="PRO_5046686250" evidence="1">
    <location>
        <begin position="19"/>
        <end position="219"/>
    </location>
</feature>
<organism evidence="2 3">
    <name type="scientific">Rhodonellum ikkaensis</name>
    <dbReference type="NCBI Taxonomy" id="336829"/>
    <lineage>
        <taxon>Bacteria</taxon>
        <taxon>Pseudomonadati</taxon>
        <taxon>Bacteroidota</taxon>
        <taxon>Cytophagia</taxon>
        <taxon>Cytophagales</taxon>
        <taxon>Cytophagaceae</taxon>
        <taxon>Rhodonellum</taxon>
    </lineage>
</organism>
<feature type="signal peptide" evidence="1">
    <location>
        <begin position="1"/>
        <end position="18"/>
    </location>
</feature>
<keyword evidence="1" id="KW-0732">Signal</keyword>
<dbReference type="EMBL" id="FNQC01000016">
    <property type="protein sequence ID" value="SDZ47373.1"/>
    <property type="molecule type" value="Genomic_DNA"/>
</dbReference>
<reference evidence="2 3" key="1">
    <citation type="submission" date="2016-10" db="EMBL/GenBank/DDBJ databases">
        <authorList>
            <person name="Varghese N."/>
            <person name="Submissions S."/>
        </authorList>
    </citation>
    <scope>NUCLEOTIDE SEQUENCE [LARGE SCALE GENOMIC DNA]</scope>
    <source>
        <strain evidence="2 3">DSM 17997</strain>
    </source>
</reference>
<keyword evidence="3" id="KW-1185">Reference proteome</keyword>
<proteinExistence type="predicted"/>
<dbReference type="Proteomes" id="UP000199663">
    <property type="component" value="Unassembled WGS sequence"/>
</dbReference>
<accession>A0A1H3TAP5</accession>
<dbReference type="RefSeq" id="WP_026333826.1">
    <property type="nucleotide sequence ID" value="NZ_FNQC01000016.1"/>
</dbReference>
<evidence type="ECO:0000313" key="3">
    <source>
        <dbReference type="Proteomes" id="UP000199663"/>
    </source>
</evidence>
<evidence type="ECO:0000313" key="2">
    <source>
        <dbReference type="EMBL" id="SDZ47373.1"/>
    </source>
</evidence>